<dbReference type="CDD" id="cd12117">
    <property type="entry name" value="A_NRPS_Srf_like"/>
    <property type="match status" value="1"/>
</dbReference>
<dbReference type="PROSITE" id="PS50075">
    <property type="entry name" value="CARRIER"/>
    <property type="match status" value="3"/>
</dbReference>
<reference evidence="8" key="1">
    <citation type="journal article" date="2019" name="Int. J. Syst. Evol. Microbiol.">
        <title>The Global Catalogue of Microorganisms (GCM) 10K type strain sequencing project: providing services to taxonomists for standard genome sequencing and annotation.</title>
        <authorList>
            <consortium name="The Broad Institute Genomics Platform"/>
            <consortium name="The Broad Institute Genome Sequencing Center for Infectious Disease"/>
            <person name="Wu L."/>
            <person name="Ma J."/>
        </authorList>
    </citation>
    <scope>NUCLEOTIDE SEQUENCE [LARGE SCALE GENOMIC DNA]</scope>
    <source>
        <strain evidence="8">CGMCC 4.1542</strain>
    </source>
</reference>
<feature type="region of interest" description="Disordered" evidence="5">
    <location>
        <begin position="3905"/>
        <end position="3925"/>
    </location>
</feature>
<dbReference type="PANTHER" id="PTHR45527:SF1">
    <property type="entry name" value="FATTY ACID SYNTHASE"/>
    <property type="match status" value="1"/>
</dbReference>
<dbReference type="Proteomes" id="UP001595855">
    <property type="component" value="Unassembled WGS sequence"/>
</dbReference>
<dbReference type="PROSITE" id="PS00012">
    <property type="entry name" value="PHOSPHOPANTETHEINE"/>
    <property type="match status" value="3"/>
</dbReference>
<evidence type="ECO:0000256" key="3">
    <source>
        <dbReference type="ARBA" id="ARBA00022553"/>
    </source>
</evidence>
<dbReference type="Pfam" id="PF08242">
    <property type="entry name" value="Methyltransf_12"/>
    <property type="match status" value="2"/>
</dbReference>
<dbReference type="InterPro" id="IPR029063">
    <property type="entry name" value="SAM-dependent_MTases_sf"/>
</dbReference>
<dbReference type="Gene3D" id="3.30.559.10">
    <property type="entry name" value="Chloramphenicol acetyltransferase-like domain"/>
    <property type="match status" value="3"/>
</dbReference>
<evidence type="ECO:0000256" key="5">
    <source>
        <dbReference type="SAM" id="MobiDB-lite"/>
    </source>
</evidence>
<feature type="domain" description="Carrier" evidence="6">
    <location>
        <begin position="3922"/>
        <end position="3997"/>
    </location>
</feature>
<dbReference type="InterPro" id="IPR029058">
    <property type="entry name" value="AB_hydrolase_fold"/>
</dbReference>
<dbReference type="InterPro" id="IPR006162">
    <property type="entry name" value="Ppantetheine_attach_site"/>
</dbReference>
<protein>
    <submittedName>
        <fullName evidence="7">Amino acid adenylation domain-containing protein</fullName>
    </submittedName>
</protein>
<dbReference type="InterPro" id="IPR000873">
    <property type="entry name" value="AMP-dep_synth/lig_dom"/>
</dbReference>
<dbReference type="Gene3D" id="2.30.38.10">
    <property type="entry name" value="Luciferase, Domain 3"/>
    <property type="match status" value="3"/>
</dbReference>
<dbReference type="Gene3D" id="3.30.300.30">
    <property type="match status" value="5"/>
</dbReference>
<dbReference type="Gene3D" id="3.40.50.1820">
    <property type="entry name" value="alpha/beta hydrolase"/>
    <property type="match status" value="1"/>
</dbReference>
<dbReference type="SUPFAM" id="SSF56801">
    <property type="entry name" value="Acetyl-CoA synthetase-like"/>
    <property type="match status" value="3"/>
</dbReference>
<keyword evidence="8" id="KW-1185">Reference proteome</keyword>
<organism evidence="7 8">
    <name type="scientific">Streptomyces lienomycini</name>
    <dbReference type="NCBI Taxonomy" id="284035"/>
    <lineage>
        <taxon>Bacteria</taxon>
        <taxon>Bacillati</taxon>
        <taxon>Actinomycetota</taxon>
        <taxon>Actinomycetes</taxon>
        <taxon>Kitasatosporales</taxon>
        <taxon>Streptomycetaceae</taxon>
        <taxon>Streptomyces</taxon>
    </lineage>
</organism>
<name>A0ABV9WNE5_9ACTN</name>
<dbReference type="RefSeq" id="WP_381156118.1">
    <property type="nucleotide sequence ID" value="NZ_JBHSJO010000001.1"/>
</dbReference>
<dbReference type="InterPro" id="IPR020802">
    <property type="entry name" value="TesA-like"/>
</dbReference>
<dbReference type="Pfam" id="PF00501">
    <property type="entry name" value="AMP-binding"/>
    <property type="match status" value="3"/>
</dbReference>
<dbReference type="SUPFAM" id="SSF53474">
    <property type="entry name" value="alpha/beta-Hydrolases"/>
    <property type="match status" value="1"/>
</dbReference>
<dbReference type="SMART" id="SM00823">
    <property type="entry name" value="PKS_PP"/>
    <property type="match status" value="3"/>
</dbReference>
<dbReference type="CDD" id="cd19543">
    <property type="entry name" value="DCL_NRPS"/>
    <property type="match status" value="1"/>
</dbReference>
<dbReference type="SUPFAM" id="SSF52777">
    <property type="entry name" value="CoA-dependent acyltransferases"/>
    <property type="match status" value="6"/>
</dbReference>
<proteinExistence type="predicted"/>
<evidence type="ECO:0000256" key="4">
    <source>
        <dbReference type="ARBA" id="ARBA00022737"/>
    </source>
</evidence>
<dbReference type="Gene3D" id="3.40.50.980">
    <property type="match status" value="6"/>
</dbReference>
<gene>
    <name evidence="7" type="ORF">ACFPRC_01395</name>
</gene>
<evidence type="ECO:0000259" key="6">
    <source>
        <dbReference type="PROSITE" id="PS50075"/>
    </source>
</evidence>
<evidence type="ECO:0000256" key="1">
    <source>
        <dbReference type="ARBA" id="ARBA00001957"/>
    </source>
</evidence>
<dbReference type="SUPFAM" id="SSF53335">
    <property type="entry name" value="S-adenosyl-L-methionine-dependent methyltransferases"/>
    <property type="match status" value="2"/>
</dbReference>
<dbReference type="Pfam" id="PF00668">
    <property type="entry name" value="Condensation"/>
    <property type="match status" value="3"/>
</dbReference>
<feature type="compositionally biased region" description="Basic and acidic residues" evidence="5">
    <location>
        <begin position="3905"/>
        <end position="3915"/>
    </location>
</feature>
<comment type="caution">
    <text evidence="7">The sequence shown here is derived from an EMBL/GenBank/DDBJ whole genome shotgun (WGS) entry which is preliminary data.</text>
</comment>
<comment type="cofactor">
    <cofactor evidence="1">
        <name>pantetheine 4'-phosphate</name>
        <dbReference type="ChEBI" id="CHEBI:47942"/>
    </cofactor>
</comment>
<sequence>MTRGSIVDVLRLTPMQEGMLFHALYDVDGPDVYMVQQVFDVAGPLDVERLRGAVQALVVRHPNLGVSFSQVSDGQPVQVVPAEVCVPWSVVDLGGLGEDAARVELERLGRREYGRRFDPASGPLLRLMVVRLGRERHCLLLTSHHLLLDGWSTPIVARELFALYAGAVLGRVTPFREFLGWLGRQDVRAARGAWRRELAGLDGATRLVGVEAARVPRLPRRVVVEASAGLSGGLGVRARELGVTVNTLLEAAWGVVLGRATGRRDVVFGSVVSGRSPQVPGVESMVGLFINIVPVRVRLVPSQSLAELVGGLQASRSALDPFQHLGLSEIQRVAGVPDLFDSMMVFENYPWDGPARDVAAGLGSGVVVRPLLERGRDATHYPLTLVVAPGERLYLRLDYRDDLIGQDTARALLERLQRVLGEIAERPQALTGRVDVTSAAERGLLLEERNRTGRAGDLVLLPDQFEAQAAATPGEPAVCFGSQVLSYRELNVRANRLAHALIARGVGPESTVALALPRSPAQVVAILAVLKAGAAHLPLDPGHPAARIRFMLDDARPALCLTSQDIAEHLPRAEATPLLALDDAETAALIDACPQSNPTASQRTGVLGLLSPAYVIYTSGSTGRPKAVQMTGLGVVNMLRWHHDQFGGGPGTRTAQFTAISFDVSVQEVLSTLLTGKTLMVPDEDTRRDMEAFTAWLAEHRVNELFAPHTVLEAVTDAALDTHQPLPDLRHIAQAGEALTPSTRTRSFYRNTPRTLHNHYGPTEAQVLTAHTLPTDPDTWPLTPPLGRPVDNVRVYLLDDTLQPVPPGTPGELYTNTPGLARGYLNQPALTAHRFTADPYGPPGRRMYRTGDLARWNTHGHLEYLGRTDHQLKIRGHRIEPAEIETALTQHPHITQATVQLHHTPTGDPRLIAYTVPTPHTPPDPHTLRTHLSTQLPDHMIPTTYIHLTALPLTPNGKLDHTALPTPDLTTTTGRTPRTPQEHILCDLFAHTLGLPHTHPDDNFFDLGGHSLLATRLTARIRTTLDTETTLRTLFEHPTPAQLATHLTTHTNTTTRPPLTPQPRPEHLPLSHAQRRLWFLHKLQGPTPTYNIPLALTFHGPLNHTALHQALNDLTTRHETLRTTYPETNGHPTQHILTPQQATPPLPTTHTTPQNLPHHLTHQARQPFHLHTQTPLRAHLYTHTPTHHTLLLTLHHIAGDGWSLRPLATDLTHAYTHRTHHTPPTWQPLTIQYADYTLWQNNLLGTHHHTHSLLTQQITYWTQQLANLPEELAVPTDRPRPEAASYQGDYLTVEWDAELHSALDTLARRCGATLFMVLQAGLAALLSRIGAGDDIPIGSPIAGRTDQATDDLIGFFVNTLVLRTDTSGNPTFDELVRRVRETALNAYAHQDVPFEYLVEVLNPARSLGRHPLFQVMLALQNAPKAAFDLDGLEVTVSQARTGTAKFDLFFSLAEHRDDSGAPSGIEGAVEFAADLFDADTVRGLFLRWTRLLTEAAADPSQRLGEIDVLEAAERRELLHDRNATRAEGARSTFAELFARQAERAPDAPALLAGNEELTYGALHERSDRLAHVLAGHGAGPGRLVAVALPRSADLVTVLLAIAKTGAAYVPLDPAHPAARTGLILREARPALLVGTSATLAELPEHGTVPLALDAPQLRAAVADAPRGASRVRTGPHDAAYVIFTSGSTGRPKGVVVEHGSLTNLLLGMRDLAPLGDEDALLAVTTISFDIAALELYLPLISGARVVLAEEETVAQPAAVVELIRRARVSVVQATPSWWQMVAAHDLDALRGLRVLVGGEALPQPLADRLREAGRDVLNVYGPTETTIWSTAAALTGRTDTAIGRPVRNTRVYVLDEWLQPVPTGSLGELYIAGDGLARGYLGRPSLTGQRFTPDPYGPAGTRMYRTGDLVRWTVDGHLEFAGRADHQVKLRGFRIELGEIESVLAGHPEVGQAAAVVREERPGDRRLVAYVVPDSDGTSPDTDQPLAHDQVDAWRDLYDTLYASSAPASFGEDFASWNSSYDGRPVPLDEMREWRDHTVERIRELRPRRVLEIGVGTGLLLSRLAADCESYWGTDISPSVIDTLRGHVAADGRLAERVSLLVRPAHDTEGLPEGHFDVVVLNSVVQYFPHAGYLRRVIEEALRLLAPGGAVFLGDLRNLRLQRTFVTGVQAARGRGDDGADELRRAVEHGVILEKELLVDPDFFTVLHHRVPELAGHSVQVKRGRAHNEMTRYRYDVVLRKAGGPDAHRIPEPGRLPWPEGGLAALAAHLDGDRPEAVRVTGVPNGRIAHEAALARAVADGTRLPGTPVGDTGDAETPVGTEDLYDLAAAHGYRVWVTWSATDPNALEALFADLGAPSNLATAHWPPAQLYRPAVTASSRAELSSFTNSPLTGRDTGALIGRLRDHVRGQLPDYMTPAAFVLLNALPLTPNRKLDRKALPAPDIAVSGSSREARTPQEHIVGDLFAQVLGLPRVGVHDGFFDLGGHSLLATQLIARLRTMFGVELPLRVLFEASTPAGVAARLDEGGAARPALERRQRPEVLPLSFAQRRLWFLHQMEGLGGMYNLPLGLRLTGTLDRQALQIALTDVVARHESLRTVFPDEGGVPRQTVLPAESAKMVLHDHAVTAQQLSPALESAARYPFDLATEPPIRADLFRLARDEHVLLLVVHHIAGDGWSLGPLAADLARAYAARTAGTEPGWDELPVQYADYTLWQNELLGDQDDADSLLARQLTYWTGQLAGAPAALELPTDRPRPAVASYRGDYVTVRIPAALHERLADLARQSGATLFMVLQAGLSALLSRLGAGSDIVTGSPIAGRTDQTLDELIGFFVNTLVLRTDLSDDPTFEQLLERVRETALAAYAHQDVPFEYLVEKLNPPRSLGRHPFFGVMLALQNASEGTFQLPGLRVDIAPGRTGTAKFDLFFSLAEQRGPDGTADGVFGVVEYAGDLYDAATVRDLFARWVQLLESALDAPQRAVSGLELLAADERHEMLTAAVGPAVPTAAQGLPQLFAAQAAATPDAVAVADGDRALTYAQLDAWSARLAARLAEHGVTRGGAVALLMQRSPVMVAAILAVLRAGGAYVPLDSRYPASRRRLVLEETGAALVLTDVASQDGLGDAGTPVLVLGPDPDGPAVTPAPRVRTDADDAAYIMYTSGSTGRPKGVVVTHRNIADFVADPCWHGGAQRRVLLHSPLAFDLSTYELWVPLLTGGRIELAPPGDLDTRTLADVIARRRITSLWLTSSLFNLMADLEPECFAAVEQVWAGGEPVSVASVGRLLEAHPRLLVVDGYGPTEATTFASYHPVPAADAPALGTSVPIGRPMANMGTYVLDAALRPVPPGVVGELYLAGTGVARGYLSRPQLSAERFVACPYGPPGLRMYRTGDLARWTPDHVLEYAGRVDQQVKLRGFRIEPGEIETVLLDHPRVAQAAAVMRSDLAEEAQLVAYVVPGSAERDHRVEAEQVGEWLEVHDSLYGSAHEEDAAEGLGEDFTGWVSSYNGQPIAAHAMREWREHTVGRIRELNPARVLEIGVGTGLLLARIAPATERYVATDFSPTVVDALRQRVADDPALAGRVELHTRAAHEHTGLPDGHFDTVVINSVVQYFPNADYLTEVLDSALRSLAPGGSVFVGDVRNLRLLDAFETGVQAARTGSRDPAVLRDAVSQATRLENELLIDPDYFTALRALLPDLGEVSVRLKRGRHDTELTRFRYDVVLRKRDGRAAPALTTRTLDWASAGGRTGVAERLAATRPEALVVTDVPNPRVGADVALAGALRSGEAAPAPEADGTVDDWYELGEELSYRVAVTWSDTARDRVDVVFADADALHGAPDPLPATLGSAPLAAGAPEPGAPEPVARFTNDPTAAREDAALVASLREFAREKLPAFMVPSVFVPLEALPLTPNGKLDRAALPRHDPRPGTAARAPRTPHEQVVCELFAELLGLPSVGLDDNFFDLGGHSLLATRLIARIKSAFGVDVGLRTLFESPTPAGVAGRLDMDDSDSGYDIVLPLRATGNEPPLFCVHPGGGIGWSFMALVRHLDPDIPVHAVQARSLARPQDKRPQDMTEMAADYADHLEATFPKGPYRVLGWSFGGLAAHALATELQRRGRTVELLTVIDVHPGWQGLTHDDVPPLDDQNMRPHLEFLMRLVGLDPDLFDEDVFVFDEVMKLLRTRGSALGALDEDRLRSIMAISANNNHLMIDYRPAEFDGDILLLAATDQQDPEATAAAWEPYLTGEVRTEVVPGDHGTLLSRPGSLAHIGSAVSAALRARSAT</sequence>
<dbReference type="InterPro" id="IPR045851">
    <property type="entry name" value="AMP-bd_C_sf"/>
</dbReference>
<keyword evidence="3" id="KW-0597">Phosphoprotein</keyword>
<evidence type="ECO:0000256" key="2">
    <source>
        <dbReference type="ARBA" id="ARBA00022450"/>
    </source>
</evidence>
<keyword evidence="2" id="KW-0596">Phosphopantetheine</keyword>
<dbReference type="NCBIfam" id="NF003417">
    <property type="entry name" value="PRK04813.1"/>
    <property type="match status" value="5"/>
</dbReference>
<dbReference type="NCBIfam" id="TIGR01733">
    <property type="entry name" value="AA-adenyl-dom"/>
    <property type="match status" value="3"/>
</dbReference>
<dbReference type="Gene3D" id="3.30.559.30">
    <property type="entry name" value="Nonribosomal peptide synthetase, condensation domain"/>
    <property type="match status" value="3"/>
</dbReference>
<dbReference type="Gene3D" id="1.10.1200.10">
    <property type="entry name" value="ACP-like"/>
    <property type="match status" value="2"/>
</dbReference>
<dbReference type="Pfam" id="PF00550">
    <property type="entry name" value="PP-binding"/>
    <property type="match status" value="3"/>
</dbReference>
<dbReference type="InterPro" id="IPR023213">
    <property type="entry name" value="CAT-like_dom_sf"/>
</dbReference>
<dbReference type="InterPro" id="IPR020845">
    <property type="entry name" value="AMP-binding_CS"/>
</dbReference>
<dbReference type="EMBL" id="JBHSJO010000001">
    <property type="protein sequence ID" value="MFC5013525.1"/>
    <property type="molecule type" value="Genomic_DNA"/>
</dbReference>
<dbReference type="InterPro" id="IPR001242">
    <property type="entry name" value="Condensation_dom"/>
</dbReference>
<evidence type="ECO:0000313" key="7">
    <source>
        <dbReference type="EMBL" id="MFC5013525.1"/>
    </source>
</evidence>
<dbReference type="CDD" id="cd19540">
    <property type="entry name" value="LCL_NRPS-like"/>
    <property type="match status" value="2"/>
</dbReference>
<dbReference type="SMART" id="SM00824">
    <property type="entry name" value="PKS_TE"/>
    <property type="match status" value="1"/>
</dbReference>
<dbReference type="InterPro" id="IPR020806">
    <property type="entry name" value="PKS_PP-bd"/>
</dbReference>
<dbReference type="InterPro" id="IPR001031">
    <property type="entry name" value="Thioesterase"/>
</dbReference>
<dbReference type="InterPro" id="IPR013217">
    <property type="entry name" value="Methyltransf_12"/>
</dbReference>
<dbReference type="PANTHER" id="PTHR45527">
    <property type="entry name" value="NONRIBOSOMAL PEPTIDE SYNTHETASE"/>
    <property type="match status" value="1"/>
</dbReference>
<dbReference type="CDD" id="cd02440">
    <property type="entry name" value="AdoMet_MTases"/>
    <property type="match status" value="2"/>
</dbReference>
<feature type="compositionally biased region" description="Low complexity" evidence="5">
    <location>
        <begin position="1047"/>
        <end position="1057"/>
    </location>
</feature>
<feature type="domain" description="Carrier" evidence="6">
    <location>
        <begin position="976"/>
        <end position="1051"/>
    </location>
</feature>
<feature type="region of interest" description="Disordered" evidence="5">
    <location>
        <begin position="1047"/>
        <end position="1066"/>
    </location>
</feature>
<dbReference type="PROSITE" id="PS00455">
    <property type="entry name" value="AMP_BINDING"/>
    <property type="match status" value="3"/>
</dbReference>
<dbReference type="InterPro" id="IPR036736">
    <property type="entry name" value="ACP-like_sf"/>
</dbReference>
<evidence type="ECO:0000313" key="8">
    <source>
        <dbReference type="Proteomes" id="UP001595855"/>
    </source>
</evidence>
<dbReference type="Pfam" id="PF13193">
    <property type="entry name" value="AMP-binding_C"/>
    <property type="match status" value="2"/>
</dbReference>
<dbReference type="InterPro" id="IPR025110">
    <property type="entry name" value="AMP-bd_C"/>
</dbReference>
<dbReference type="Pfam" id="PF00975">
    <property type="entry name" value="Thioesterase"/>
    <property type="match status" value="1"/>
</dbReference>
<accession>A0ABV9WNE5</accession>
<feature type="domain" description="Carrier" evidence="6">
    <location>
        <begin position="2452"/>
        <end position="2527"/>
    </location>
</feature>
<dbReference type="Gene3D" id="3.40.50.150">
    <property type="entry name" value="Vaccinia Virus protein VP39"/>
    <property type="match status" value="2"/>
</dbReference>
<dbReference type="SUPFAM" id="SSF47336">
    <property type="entry name" value="ACP-like"/>
    <property type="match status" value="3"/>
</dbReference>
<keyword evidence="4" id="KW-0677">Repeat</keyword>
<dbReference type="InterPro" id="IPR009081">
    <property type="entry name" value="PP-bd_ACP"/>
</dbReference>
<dbReference type="InterPro" id="IPR010071">
    <property type="entry name" value="AA_adenyl_dom"/>
</dbReference>